<protein>
    <recommendedName>
        <fullName evidence="3">Galectin</fullName>
    </recommendedName>
</protein>
<evidence type="ECO:0000313" key="1">
    <source>
        <dbReference type="EMBL" id="CAL4093744.1"/>
    </source>
</evidence>
<proteinExistence type="predicted"/>
<sequence length="214" mass="24619">CSVESTLSIDVSNKDHICFSAQIPSKKDQIFSQSFNNLMGISINLKLYREYTEITIYKQSGNVRERHIHKAFTGEKAEWREFCFSIEDFILRCDGHILSPKGMGKNSSRATEMNLRNGHFMKTCATGLPQWKINGTKVNISLPVHDNTIECSISSDKDFTPVFTIANHEIALERRGNNIYANAAKNQKEQMMKLKHGQEYKIQIQFHKHNDVYE</sequence>
<evidence type="ECO:0008006" key="3">
    <source>
        <dbReference type="Google" id="ProtNLM"/>
    </source>
</evidence>
<dbReference type="AlphaFoldDB" id="A0AAV2QNM9"/>
<evidence type="ECO:0000313" key="2">
    <source>
        <dbReference type="Proteomes" id="UP001497623"/>
    </source>
</evidence>
<dbReference type="EMBL" id="CAXKWB010009173">
    <property type="protein sequence ID" value="CAL4093744.1"/>
    <property type="molecule type" value="Genomic_DNA"/>
</dbReference>
<keyword evidence="2" id="KW-1185">Reference proteome</keyword>
<dbReference type="Proteomes" id="UP001497623">
    <property type="component" value="Unassembled WGS sequence"/>
</dbReference>
<organism evidence="1 2">
    <name type="scientific">Meganyctiphanes norvegica</name>
    <name type="common">Northern krill</name>
    <name type="synonym">Thysanopoda norvegica</name>
    <dbReference type="NCBI Taxonomy" id="48144"/>
    <lineage>
        <taxon>Eukaryota</taxon>
        <taxon>Metazoa</taxon>
        <taxon>Ecdysozoa</taxon>
        <taxon>Arthropoda</taxon>
        <taxon>Crustacea</taxon>
        <taxon>Multicrustacea</taxon>
        <taxon>Malacostraca</taxon>
        <taxon>Eumalacostraca</taxon>
        <taxon>Eucarida</taxon>
        <taxon>Euphausiacea</taxon>
        <taxon>Euphausiidae</taxon>
        <taxon>Meganyctiphanes</taxon>
    </lineage>
</organism>
<accession>A0AAV2QNM9</accession>
<comment type="caution">
    <text evidence="1">The sequence shown here is derived from an EMBL/GenBank/DDBJ whole genome shotgun (WGS) entry which is preliminary data.</text>
</comment>
<feature type="non-terminal residue" evidence="1">
    <location>
        <position position="1"/>
    </location>
</feature>
<name>A0AAV2QNM9_MEGNR</name>
<gene>
    <name evidence="1" type="ORF">MNOR_LOCUS14952</name>
</gene>
<reference evidence="1 2" key="1">
    <citation type="submission" date="2024-05" db="EMBL/GenBank/DDBJ databases">
        <authorList>
            <person name="Wallberg A."/>
        </authorList>
    </citation>
    <scope>NUCLEOTIDE SEQUENCE [LARGE SCALE GENOMIC DNA]</scope>
</reference>
<feature type="non-terminal residue" evidence="1">
    <location>
        <position position="214"/>
    </location>
</feature>